<organism evidence="1">
    <name type="scientific">marine metagenome</name>
    <dbReference type="NCBI Taxonomy" id="408172"/>
    <lineage>
        <taxon>unclassified sequences</taxon>
        <taxon>metagenomes</taxon>
        <taxon>ecological metagenomes</taxon>
    </lineage>
</organism>
<feature type="non-terminal residue" evidence="1">
    <location>
        <position position="129"/>
    </location>
</feature>
<sequence length="129" mass="14703">MGVNDVSIIGVGKDIYIDDLDGMVNGRILPWVEDVQADGFPVWTDYGAVQRSTYFLNRDGELIYQFNITSLDPTDPEDYEYLVNLILNYRAENGPEVYRIPEEMNSIQNAIEYSDDGDIVLINSGTYYE</sequence>
<evidence type="ECO:0000313" key="1">
    <source>
        <dbReference type="EMBL" id="SVA57119.1"/>
    </source>
</evidence>
<protein>
    <submittedName>
        <fullName evidence="1">Uncharacterized protein</fullName>
    </submittedName>
</protein>
<accession>A0A381WX52</accession>
<proteinExistence type="predicted"/>
<dbReference type="AlphaFoldDB" id="A0A381WX52"/>
<name>A0A381WX52_9ZZZZ</name>
<gene>
    <name evidence="1" type="ORF">METZ01_LOCUS109973</name>
</gene>
<dbReference type="EMBL" id="UINC01013183">
    <property type="protein sequence ID" value="SVA57119.1"/>
    <property type="molecule type" value="Genomic_DNA"/>
</dbReference>
<reference evidence="1" key="1">
    <citation type="submission" date="2018-05" db="EMBL/GenBank/DDBJ databases">
        <authorList>
            <person name="Lanie J.A."/>
            <person name="Ng W.-L."/>
            <person name="Kazmierczak K.M."/>
            <person name="Andrzejewski T.M."/>
            <person name="Davidsen T.M."/>
            <person name="Wayne K.J."/>
            <person name="Tettelin H."/>
            <person name="Glass J.I."/>
            <person name="Rusch D."/>
            <person name="Podicherti R."/>
            <person name="Tsui H.-C.T."/>
            <person name="Winkler M.E."/>
        </authorList>
    </citation>
    <scope>NUCLEOTIDE SEQUENCE</scope>
</reference>